<dbReference type="Gene3D" id="2.150.10.10">
    <property type="entry name" value="Serralysin-like metalloprotease, C-terminal"/>
    <property type="match status" value="3"/>
</dbReference>
<dbReference type="HOGENOM" id="CLU_236733_0_0_5"/>
<dbReference type="KEGG" id="mag:amb1277"/>
<reference evidence="6 7" key="1">
    <citation type="journal article" date="2005" name="DNA Res.">
        <title>Complete genome sequence of the facultative anaerobic magnetotactic bacterium Magnetospirillum sp. strain AMB-1.</title>
        <authorList>
            <person name="Matsunaga T."/>
            <person name="Okamura Y."/>
            <person name="Fukuda Y."/>
            <person name="Wahyudi A.T."/>
            <person name="Murase Y."/>
            <person name="Takeyama H."/>
        </authorList>
    </citation>
    <scope>NUCLEOTIDE SEQUENCE [LARGE SCALE GENOMIC DNA]</scope>
    <source>
        <strain evidence="7">ATCC 700264 / AMB-1</strain>
    </source>
</reference>
<dbReference type="Pfam" id="PF17803">
    <property type="entry name" value="Cadherin_4"/>
    <property type="match status" value="1"/>
</dbReference>
<dbReference type="Pfam" id="PF17892">
    <property type="entry name" value="Cadherin_5"/>
    <property type="match status" value="2"/>
</dbReference>
<dbReference type="InterPro" id="IPR040853">
    <property type="entry name" value="RapA2_cadherin-like"/>
</dbReference>
<gene>
    <name evidence="6" type="ordered locus">amb1277</name>
</gene>
<dbReference type="PANTHER" id="PTHR38340:SF1">
    <property type="entry name" value="S-LAYER PROTEIN"/>
    <property type="match status" value="1"/>
</dbReference>
<dbReference type="Pfam" id="PF00353">
    <property type="entry name" value="HemolysinCabind"/>
    <property type="match status" value="8"/>
</dbReference>
<dbReference type="GO" id="GO:0005576">
    <property type="term" value="C:extracellular region"/>
    <property type="evidence" value="ECO:0007669"/>
    <property type="project" value="UniProtKB-SubCell"/>
</dbReference>
<evidence type="ECO:0000313" key="7">
    <source>
        <dbReference type="Proteomes" id="UP000007058"/>
    </source>
</evidence>
<dbReference type="NCBIfam" id="NF012211">
    <property type="entry name" value="tand_rpt_95"/>
    <property type="match status" value="5"/>
</dbReference>
<protein>
    <submittedName>
        <fullName evidence="6">RTX toxins and related Ca2+-binding protein</fullName>
    </submittedName>
</protein>
<dbReference type="SUPFAM" id="SSF51120">
    <property type="entry name" value="beta-Roll"/>
    <property type="match status" value="2"/>
</dbReference>
<keyword evidence="2" id="KW-0964">Secreted</keyword>
<dbReference type="InterPro" id="IPR010221">
    <property type="entry name" value="VCBS_dom"/>
</dbReference>
<dbReference type="Gene3D" id="2.60.40.10">
    <property type="entry name" value="Immunoglobulins"/>
    <property type="match status" value="1"/>
</dbReference>
<feature type="domain" description="Cadherin-like" evidence="5">
    <location>
        <begin position="140"/>
        <end position="234"/>
    </location>
</feature>
<evidence type="ECO:0000256" key="1">
    <source>
        <dbReference type="ARBA" id="ARBA00004613"/>
    </source>
</evidence>
<evidence type="ECO:0000259" key="5">
    <source>
        <dbReference type="Pfam" id="PF17892"/>
    </source>
</evidence>
<feature type="domain" description="RapA2 cadherin-like" evidence="4">
    <location>
        <begin position="29"/>
        <end position="97"/>
    </location>
</feature>
<dbReference type="PRINTS" id="PR00313">
    <property type="entry name" value="CABNDNGRPT"/>
</dbReference>
<evidence type="ECO:0000256" key="2">
    <source>
        <dbReference type="ARBA" id="ARBA00022525"/>
    </source>
</evidence>
<dbReference type="GO" id="GO:0005509">
    <property type="term" value="F:calcium ion binding"/>
    <property type="evidence" value="ECO:0007669"/>
    <property type="project" value="InterPro"/>
</dbReference>
<name>Q2W7U4_PARM1</name>
<dbReference type="Pfam" id="PF13448">
    <property type="entry name" value="DUF4114"/>
    <property type="match status" value="1"/>
</dbReference>
<keyword evidence="7" id="KW-1185">Reference proteome</keyword>
<dbReference type="InterPro" id="IPR018511">
    <property type="entry name" value="Hemolysin-typ_Ca-bd_CS"/>
</dbReference>
<dbReference type="InterPro" id="IPR050557">
    <property type="entry name" value="RTX_toxin/Mannuronan_C5-epim"/>
</dbReference>
<feature type="domain" description="Cadherin-like" evidence="5">
    <location>
        <begin position="1277"/>
        <end position="1378"/>
    </location>
</feature>
<dbReference type="PANTHER" id="PTHR38340">
    <property type="entry name" value="S-LAYER PROTEIN"/>
    <property type="match status" value="1"/>
</dbReference>
<dbReference type="STRING" id="342108.amb1277"/>
<dbReference type="Pfam" id="PF17963">
    <property type="entry name" value="Big_9"/>
    <property type="match status" value="4"/>
</dbReference>
<evidence type="ECO:0000259" key="3">
    <source>
        <dbReference type="Pfam" id="PF13448"/>
    </source>
</evidence>
<dbReference type="EMBL" id="AP007255">
    <property type="protein sequence ID" value="BAE50081.1"/>
    <property type="molecule type" value="Genomic_DNA"/>
</dbReference>
<evidence type="ECO:0000313" key="6">
    <source>
        <dbReference type="EMBL" id="BAE50081.1"/>
    </source>
</evidence>
<dbReference type="InterPro" id="IPR041690">
    <property type="entry name" value="Cadherin_5"/>
</dbReference>
<dbReference type="InterPro" id="IPR025193">
    <property type="entry name" value="DUF4114"/>
</dbReference>
<evidence type="ECO:0000259" key="4">
    <source>
        <dbReference type="Pfam" id="PF17803"/>
    </source>
</evidence>
<dbReference type="Gene3D" id="2.60.40.3440">
    <property type="match status" value="3"/>
</dbReference>
<dbReference type="NCBIfam" id="TIGR01965">
    <property type="entry name" value="VCBS_repeat"/>
    <property type="match status" value="5"/>
</dbReference>
<dbReference type="InterPro" id="IPR013783">
    <property type="entry name" value="Ig-like_fold"/>
</dbReference>
<feature type="domain" description="DUF4114" evidence="3">
    <location>
        <begin position="312"/>
        <end position="409"/>
    </location>
</feature>
<dbReference type="PROSITE" id="PS00330">
    <property type="entry name" value="HEMOLYSIN_CALCIUM"/>
    <property type="match status" value="2"/>
</dbReference>
<comment type="subcellular location">
    <subcellularLocation>
        <location evidence="1">Secreted</location>
    </subcellularLocation>
</comment>
<sequence>MPTCRPLGAGESMTKTFAVASADGTATQNVTVTINGANDSATISGSTTGAVAEDGNGRATGTLSVADVDHGQAHVTAQTVQTDQGTFSIGENGQWTFQVNSANADVQALGAGESMTKTFAVASADGTATQNVSVTITGSNDGPTVSGAVGLGHTAEDNSVTFTKAQLLANAHDTDAHDTLSVSNLSAAHGSIVDNGNGTYTFTPTETFSGHVDVSYTVSDGHGGTTTGSAALDVDAVADRATVSVAIGAPVETPNGSFTVTNLDSTASAGYNNTYGYYVMDDSGNPTSGGVIWSNVHASPGASVTISGVDPDRVGFFLIPDGGSQNSGLANGAALTFSKDASGNWQASDSAGHVLSGAGTKVLFDKSALNGDHMVHSEDTSAVSGNQNWEDLTGGGDRDYNDVNMSVTWGNAAPTATHPLTVSASFPDMDGSEGHAVKISGLPSGSTLYQNGVALVAGADGSYSLNPAQLGGLSVKTPAGFNGDLNVNVTAVATDGTSVASSTASATVHDDLSNHGPDAGDATSVHGAMGATITGAAGVTDSDGDHLSYAVGTGTSGPQHGTVVVNTDGTFTYTPSGNYSGTDTFKITVSDGHGGTATETVNVTVENGAPTLTTANAATANDHSAVTGHVTGSDTPGDTLSYSLVDANGNHVGSLVTDHGTVSINAATGDYTFTPNAANASLGVGASVTDSFKVVATDNHGADSNLGTVAVTVTGSNDGPVVTGVTGGTGNESITSARSVVTGHISAGDVDAGDTLSYSVTDNAAAGHHGTLAVNASGDYTFTASDSNWHGTDSFTVQVSDGHGGTVNQTVAITVNAQADAATINAQDASMAAQSGATFTASGGYAEGGSGSDIINGSSANDILYGDDPSGDTEVTVALNISAAAISGESVSSITLSNLPGGAVLNHGHDNGDGTWTLAPGDLTGLTLTSNNGIGGTVDVAVTTLDGTSTAVTNSSFNVSFSGGFNDTITGGVGADTMYGGAGNDTFKVSGASESTGDIYDGGSGTDTVLGSSGNDVISVTSNLGNMRSIEVIDGGAGTDTLLAGSGNDYLDFSGTTIRGVEVIDTGAGNDVITGSAGADTILTGTGDDTVVAIGGQTAGDVYDGGAGTDTLNVDLTPAQYTTAVRLELMSFASFVDNPANAGKSFTFQSLGGLKATNFEDLRVTVDGNDVDLNHPPQVTSVESNYTAGHADGVVHATDSDGDTMSYSFGTNTNGTPITSMATAHGTVTIDSSTGEYHFTASDANFKGTDTFSVTVKDGMGGTTTQKVNLDFNPGDDATVVTGPTSLGGSDEDTQTFIRTDQLLANATDVDNTLHVANLSAVDSHGAVVGSFVHAVDADGHDGYAFTPNANFAGDVTVNYDVVTDTGIATHTSGSLHVDAVADAATFDATIGSNGVSVAHLGNDSKVVNLFVNDTSSGTAGFDIYLGGTNIGHYTVGRSYSSDKSVSLTLTDAQHTQLLNGADIKIVDNDGYNTRDVLVDRIQVDGLTFQAENGILSGASTTSGYYGVSSETYARLNNVGSSVTFDFDSSVSHTSSGYHVDLAGHLNDTDGSETLSYHIDAMTTGASLSYTGNEGTLVHNTDGSWDFNVDASHYDGAVSLNLNVANGTAGFDVHVTANATETSNLDVAGVGDTVHCDGAIGGAGAIPGITLVGNAGNDDIIGTNGNDLLLGGKGGATYRFSGGGCGSGGGWSIVQSDTNDVISAGAGDDVIYGDARLVNGNIQITGSGNDVLDGGSGNDQIHGGAGNDTIIGGTGDDVMFGDQGNDTFLFDFGFGHDVVDGGRGSNWTDTLDLTHDNQISSVNIEGVSGWAVSVDAQGHHVAQATNGAHDANGTIVVTNHDGSQDTIEFHNVEKVVW</sequence>
<dbReference type="Proteomes" id="UP000007058">
    <property type="component" value="Chromosome"/>
</dbReference>
<accession>Q2W7U4</accession>
<proteinExistence type="predicted"/>
<dbReference type="InterPro" id="IPR001343">
    <property type="entry name" value="Hemolysn_Ca-bd"/>
</dbReference>
<dbReference type="InterPro" id="IPR011049">
    <property type="entry name" value="Serralysin-like_metalloprot_C"/>
</dbReference>
<organism evidence="6 7">
    <name type="scientific">Paramagnetospirillum magneticum (strain ATCC 700264 / AMB-1)</name>
    <name type="common">Magnetospirillum magneticum</name>
    <dbReference type="NCBI Taxonomy" id="342108"/>
    <lineage>
        <taxon>Bacteria</taxon>
        <taxon>Pseudomonadati</taxon>
        <taxon>Pseudomonadota</taxon>
        <taxon>Alphaproteobacteria</taxon>
        <taxon>Rhodospirillales</taxon>
        <taxon>Magnetospirillaceae</taxon>
        <taxon>Paramagnetospirillum</taxon>
    </lineage>
</organism>